<reference evidence="2" key="1">
    <citation type="submission" date="2023-06" db="EMBL/GenBank/DDBJ databases">
        <authorList>
            <person name="Kurt Z."/>
        </authorList>
    </citation>
    <scope>NUCLEOTIDE SEQUENCE</scope>
</reference>
<feature type="domain" description="HTH myb-type" evidence="1">
    <location>
        <begin position="23"/>
        <end position="76"/>
    </location>
</feature>
<sequence>MKQLVRIYRLQMIFAHLQMSVKSNSIQKLQWQESEIQQFFAYYELYGNDFHSYTQHLNRTYSQIKSFFHNWLRKQSADVQLKYKVGPRGGSHKAYRNIVSVKDLNQITQSATPIPELIAQICNVCFQIM</sequence>
<dbReference type="PROSITE" id="PS51294">
    <property type="entry name" value="HTH_MYB"/>
    <property type="match status" value="1"/>
</dbReference>
<protein>
    <submittedName>
        <fullName evidence="2">SANT/Myb domain</fullName>
    </submittedName>
    <submittedName>
        <fullName evidence="3">SANT/Myb_domain</fullName>
    </submittedName>
</protein>
<evidence type="ECO:0000313" key="3">
    <source>
        <dbReference type="EMBL" id="CAL6016219.1"/>
    </source>
</evidence>
<comment type="caution">
    <text evidence="2">The sequence shown here is derived from an EMBL/GenBank/DDBJ whole genome shotgun (WGS) entry which is preliminary data.</text>
</comment>
<reference evidence="3 4" key="2">
    <citation type="submission" date="2024-07" db="EMBL/GenBank/DDBJ databases">
        <authorList>
            <person name="Akdeniz Z."/>
        </authorList>
    </citation>
    <scope>NUCLEOTIDE SEQUENCE [LARGE SCALE GENOMIC DNA]</scope>
</reference>
<dbReference type="Pfam" id="PF00249">
    <property type="entry name" value="Myb_DNA-binding"/>
    <property type="match status" value="1"/>
</dbReference>
<keyword evidence="4" id="KW-1185">Reference proteome</keyword>
<name>A0AA86PPW4_9EUKA</name>
<dbReference type="InterPro" id="IPR017930">
    <property type="entry name" value="Myb_dom"/>
</dbReference>
<evidence type="ECO:0000313" key="2">
    <source>
        <dbReference type="EMBL" id="CAI9941223.1"/>
    </source>
</evidence>
<dbReference type="EMBL" id="CAXDID020000075">
    <property type="protein sequence ID" value="CAL6016219.1"/>
    <property type="molecule type" value="Genomic_DNA"/>
</dbReference>
<accession>A0AA86PPW4</accession>
<dbReference type="Proteomes" id="UP001642409">
    <property type="component" value="Unassembled WGS sequence"/>
</dbReference>
<proteinExistence type="predicted"/>
<dbReference type="SUPFAM" id="SSF46689">
    <property type="entry name" value="Homeodomain-like"/>
    <property type="match status" value="1"/>
</dbReference>
<evidence type="ECO:0000313" key="4">
    <source>
        <dbReference type="Proteomes" id="UP001642409"/>
    </source>
</evidence>
<dbReference type="CDD" id="cd00167">
    <property type="entry name" value="SANT"/>
    <property type="match status" value="1"/>
</dbReference>
<gene>
    <name evidence="3" type="ORF">HINF_LOCUS25406</name>
    <name evidence="2" type="ORF">HINF_LOCUS28868</name>
</gene>
<dbReference type="InterPro" id="IPR009057">
    <property type="entry name" value="Homeodomain-like_sf"/>
</dbReference>
<evidence type="ECO:0000259" key="1">
    <source>
        <dbReference type="PROSITE" id="PS51294"/>
    </source>
</evidence>
<organism evidence="2">
    <name type="scientific">Hexamita inflata</name>
    <dbReference type="NCBI Taxonomy" id="28002"/>
    <lineage>
        <taxon>Eukaryota</taxon>
        <taxon>Metamonada</taxon>
        <taxon>Diplomonadida</taxon>
        <taxon>Hexamitidae</taxon>
        <taxon>Hexamitinae</taxon>
        <taxon>Hexamita</taxon>
    </lineage>
</organism>
<dbReference type="SMART" id="SM00717">
    <property type="entry name" value="SANT"/>
    <property type="match status" value="1"/>
</dbReference>
<dbReference type="InterPro" id="IPR001005">
    <property type="entry name" value="SANT/Myb"/>
</dbReference>
<dbReference type="EMBL" id="CATOUU010000687">
    <property type="protein sequence ID" value="CAI9941223.1"/>
    <property type="molecule type" value="Genomic_DNA"/>
</dbReference>
<dbReference type="Gene3D" id="1.10.10.60">
    <property type="entry name" value="Homeodomain-like"/>
    <property type="match status" value="1"/>
</dbReference>
<dbReference type="AlphaFoldDB" id="A0AA86PPW4"/>